<evidence type="ECO:0000313" key="3">
    <source>
        <dbReference type="EMBL" id="MED1202426.1"/>
    </source>
</evidence>
<protein>
    <submittedName>
        <fullName evidence="3">DNA repair exonuclease</fullName>
    </submittedName>
</protein>
<dbReference type="InterPro" id="IPR014576">
    <property type="entry name" value="Pesterase_YhaO"/>
</dbReference>
<dbReference type="InterPro" id="IPR050535">
    <property type="entry name" value="DNA_Repair-Maintenance_Comp"/>
</dbReference>
<sequence>MKQIRFIHAADLHLDSPYAGLRKLPKGIFKRVQESTFSSMEKMVEFAIRTRVDFMLLVGDLFDGEDRSIKAQARLRKQMEKLLEHNIEIFVLHGNHDHLSGSWTTIHMPENVHTFSAEAEKLEYKAKDGTKVNLYGFSYPTRHVLEKVIDTYPQAEGADFHIGLLHGQLEGGNTDHQPYAPFTVPDLLEKGMDYWALGHIHKHQILHEDPYIVYPGNIQGRNRKESGPKGCTMVTLTDETASLQFVETSDIVWHSAEIYIQGINDFSALYLECREQVEKVRRKEQGTLLKIVLHDDGSLDEESVQKMKNGELLDVLQDGEEEEDAFVWVYDIERKMNDVSHQNQEASFLKEISRTEEHLIERNAFEAALGELYLQRYASRYLEEISEEEQKQLLEEAHELISFYIAKS</sequence>
<dbReference type="CDD" id="cd00840">
    <property type="entry name" value="MPP_Mre11_N"/>
    <property type="match status" value="1"/>
</dbReference>
<keyword evidence="3" id="KW-0269">Exonuclease</keyword>
<proteinExistence type="predicted"/>
<dbReference type="SUPFAM" id="SSF56300">
    <property type="entry name" value="Metallo-dependent phosphatases"/>
    <property type="match status" value="1"/>
</dbReference>
<keyword evidence="4" id="KW-1185">Reference proteome</keyword>
<gene>
    <name evidence="3" type="ORF">P4T90_04885</name>
</gene>
<evidence type="ECO:0000259" key="2">
    <source>
        <dbReference type="Pfam" id="PF00149"/>
    </source>
</evidence>
<evidence type="ECO:0000313" key="4">
    <source>
        <dbReference type="Proteomes" id="UP001341444"/>
    </source>
</evidence>
<reference evidence="3 4" key="1">
    <citation type="submission" date="2023-03" db="EMBL/GenBank/DDBJ databases">
        <title>Bacillus Genome Sequencing.</title>
        <authorList>
            <person name="Dunlap C."/>
        </authorList>
    </citation>
    <scope>NUCLEOTIDE SEQUENCE [LARGE SCALE GENOMIC DNA]</scope>
    <source>
        <strain evidence="3 4">B-23453</strain>
    </source>
</reference>
<accession>A0ABU6MCP3</accession>
<keyword evidence="1" id="KW-0378">Hydrolase</keyword>
<dbReference type="Pfam" id="PF00149">
    <property type="entry name" value="Metallophos"/>
    <property type="match status" value="1"/>
</dbReference>
<organism evidence="3 4">
    <name type="scientific">Heyndrickxia acidicola</name>
    <dbReference type="NCBI Taxonomy" id="209389"/>
    <lineage>
        <taxon>Bacteria</taxon>
        <taxon>Bacillati</taxon>
        <taxon>Bacillota</taxon>
        <taxon>Bacilli</taxon>
        <taxon>Bacillales</taxon>
        <taxon>Bacillaceae</taxon>
        <taxon>Heyndrickxia</taxon>
    </lineage>
</organism>
<name>A0ABU6MCP3_9BACI</name>
<dbReference type="InterPro" id="IPR004843">
    <property type="entry name" value="Calcineurin-like_PHP"/>
</dbReference>
<dbReference type="InterPro" id="IPR041796">
    <property type="entry name" value="Mre11_N"/>
</dbReference>
<dbReference type="Gene3D" id="3.60.21.10">
    <property type="match status" value="1"/>
</dbReference>
<dbReference type="GO" id="GO:0004527">
    <property type="term" value="F:exonuclease activity"/>
    <property type="evidence" value="ECO:0007669"/>
    <property type="project" value="UniProtKB-KW"/>
</dbReference>
<dbReference type="PIRSF" id="PIRSF033091">
    <property type="entry name" value="Pesterase_YhaO"/>
    <property type="match status" value="1"/>
</dbReference>
<dbReference type="RefSeq" id="WP_066265806.1">
    <property type="nucleotide sequence ID" value="NZ_JARMAB010000006.1"/>
</dbReference>
<comment type="caution">
    <text evidence="3">The sequence shown here is derived from an EMBL/GenBank/DDBJ whole genome shotgun (WGS) entry which is preliminary data.</text>
</comment>
<dbReference type="EMBL" id="JARMAB010000006">
    <property type="protein sequence ID" value="MED1202426.1"/>
    <property type="molecule type" value="Genomic_DNA"/>
</dbReference>
<feature type="domain" description="Calcineurin-like phosphoesterase" evidence="2">
    <location>
        <begin position="4"/>
        <end position="202"/>
    </location>
</feature>
<evidence type="ECO:0000256" key="1">
    <source>
        <dbReference type="ARBA" id="ARBA00022801"/>
    </source>
</evidence>
<dbReference type="PANTHER" id="PTHR30337">
    <property type="entry name" value="COMPONENT OF ATP-DEPENDENT DSDNA EXONUCLEASE"/>
    <property type="match status" value="1"/>
</dbReference>
<dbReference type="PANTHER" id="PTHR30337:SF7">
    <property type="entry name" value="PHOSPHOESTERASE"/>
    <property type="match status" value="1"/>
</dbReference>
<dbReference type="InterPro" id="IPR029052">
    <property type="entry name" value="Metallo-depent_PP-like"/>
</dbReference>
<keyword evidence="3" id="KW-0540">Nuclease</keyword>
<dbReference type="Proteomes" id="UP001341444">
    <property type="component" value="Unassembled WGS sequence"/>
</dbReference>